<gene>
    <name evidence="1" type="ORF">AMECASPLE_008245</name>
</gene>
<accession>A0ABV1A7V0</accession>
<reference evidence="1 2" key="1">
    <citation type="submission" date="2021-06" db="EMBL/GenBank/DDBJ databases">
        <authorList>
            <person name="Palmer J.M."/>
        </authorList>
    </citation>
    <scope>NUCLEOTIDE SEQUENCE [LARGE SCALE GENOMIC DNA]</scope>
    <source>
        <strain evidence="1 2">AS_MEX2019</strain>
        <tissue evidence="1">Muscle</tissue>
    </source>
</reference>
<organism evidence="1 2">
    <name type="scientific">Ameca splendens</name>
    <dbReference type="NCBI Taxonomy" id="208324"/>
    <lineage>
        <taxon>Eukaryota</taxon>
        <taxon>Metazoa</taxon>
        <taxon>Chordata</taxon>
        <taxon>Craniata</taxon>
        <taxon>Vertebrata</taxon>
        <taxon>Euteleostomi</taxon>
        <taxon>Actinopterygii</taxon>
        <taxon>Neopterygii</taxon>
        <taxon>Teleostei</taxon>
        <taxon>Neoteleostei</taxon>
        <taxon>Acanthomorphata</taxon>
        <taxon>Ovalentaria</taxon>
        <taxon>Atherinomorphae</taxon>
        <taxon>Cyprinodontiformes</taxon>
        <taxon>Goodeidae</taxon>
        <taxon>Ameca</taxon>
    </lineage>
</organism>
<keyword evidence="2" id="KW-1185">Reference proteome</keyword>
<proteinExistence type="predicted"/>
<comment type="caution">
    <text evidence="1">The sequence shown here is derived from an EMBL/GenBank/DDBJ whole genome shotgun (WGS) entry which is preliminary data.</text>
</comment>
<evidence type="ECO:0000313" key="2">
    <source>
        <dbReference type="Proteomes" id="UP001469553"/>
    </source>
</evidence>
<sequence>GHSSQPHPPRTPKRVGSQNYHLVHKHKQVRTCPPTGWRKEATLSCTGVNPNVPTPAWRLSPRATPEWKSVQPLSGRLVPGPEPCIEASPIISSQNLSTSHTNSGSFPTREVTFHVPRASFCSRGSDRQPLPLHHGKVAAQGEDSVYCLALFFK</sequence>
<name>A0ABV1A7V0_9TELE</name>
<protein>
    <submittedName>
        <fullName evidence="1">Uncharacterized protein</fullName>
    </submittedName>
</protein>
<feature type="non-terminal residue" evidence="1">
    <location>
        <position position="1"/>
    </location>
</feature>
<dbReference type="Proteomes" id="UP001469553">
    <property type="component" value="Unassembled WGS sequence"/>
</dbReference>
<evidence type="ECO:0000313" key="1">
    <source>
        <dbReference type="EMBL" id="MEQ2314062.1"/>
    </source>
</evidence>
<dbReference type="EMBL" id="JAHRIP010085073">
    <property type="protein sequence ID" value="MEQ2314062.1"/>
    <property type="molecule type" value="Genomic_DNA"/>
</dbReference>